<sequence length="104" mass="11752">MSLTQLEEHDIDLGEVRWVMVLAFVRCLGDLCVPSYVGPPNTKVIHAELIVAMGASNERSLTQSFSFLRSGEIKSWETSLRRGGKGVPATRAPEVRRDRRLLWR</sequence>
<dbReference type="AlphaFoldDB" id="A0AAV7QKS7"/>
<protein>
    <submittedName>
        <fullName evidence="1">Uncharacterized protein</fullName>
    </submittedName>
</protein>
<keyword evidence="2" id="KW-1185">Reference proteome</keyword>
<dbReference type="EMBL" id="JANPWB010000010">
    <property type="protein sequence ID" value="KAJ1140092.1"/>
    <property type="molecule type" value="Genomic_DNA"/>
</dbReference>
<accession>A0AAV7QKS7</accession>
<evidence type="ECO:0000313" key="2">
    <source>
        <dbReference type="Proteomes" id="UP001066276"/>
    </source>
</evidence>
<comment type="caution">
    <text evidence="1">The sequence shown here is derived from an EMBL/GenBank/DDBJ whole genome shotgun (WGS) entry which is preliminary data.</text>
</comment>
<name>A0AAV7QKS7_PLEWA</name>
<proteinExistence type="predicted"/>
<evidence type="ECO:0000313" key="1">
    <source>
        <dbReference type="EMBL" id="KAJ1140092.1"/>
    </source>
</evidence>
<gene>
    <name evidence="1" type="ORF">NDU88_006452</name>
</gene>
<dbReference type="Proteomes" id="UP001066276">
    <property type="component" value="Chromosome 6"/>
</dbReference>
<reference evidence="1" key="1">
    <citation type="journal article" date="2022" name="bioRxiv">
        <title>Sequencing and chromosome-scale assembly of the giantPleurodeles waltlgenome.</title>
        <authorList>
            <person name="Brown T."/>
            <person name="Elewa A."/>
            <person name="Iarovenko S."/>
            <person name="Subramanian E."/>
            <person name="Araus A.J."/>
            <person name="Petzold A."/>
            <person name="Susuki M."/>
            <person name="Suzuki K.-i.T."/>
            <person name="Hayashi T."/>
            <person name="Toyoda A."/>
            <person name="Oliveira C."/>
            <person name="Osipova E."/>
            <person name="Leigh N.D."/>
            <person name="Simon A."/>
            <person name="Yun M.H."/>
        </authorList>
    </citation>
    <scope>NUCLEOTIDE SEQUENCE</scope>
    <source>
        <strain evidence="1">20211129_DDA</strain>
        <tissue evidence="1">Liver</tissue>
    </source>
</reference>
<organism evidence="1 2">
    <name type="scientific">Pleurodeles waltl</name>
    <name type="common">Iberian ribbed newt</name>
    <dbReference type="NCBI Taxonomy" id="8319"/>
    <lineage>
        <taxon>Eukaryota</taxon>
        <taxon>Metazoa</taxon>
        <taxon>Chordata</taxon>
        <taxon>Craniata</taxon>
        <taxon>Vertebrata</taxon>
        <taxon>Euteleostomi</taxon>
        <taxon>Amphibia</taxon>
        <taxon>Batrachia</taxon>
        <taxon>Caudata</taxon>
        <taxon>Salamandroidea</taxon>
        <taxon>Salamandridae</taxon>
        <taxon>Pleurodelinae</taxon>
        <taxon>Pleurodeles</taxon>
    </lineage>
</organism>